<reference evidence="1" key="1">
    <citation type="submission" date="2021-06" db="EMBL/GenBank/DDBJ databases">
        <authorList>
            <person name="Kallberg Y."/>
            <person name="Tangrot J."/>
            <person name="Rosling A."/>
        </authorList>
    </citation>
    <scope>NUCLEOTIDE SEQUENCE</scope>
    <source>
        <strain evidence="1">87-6 pot B 2015</strain>
    </source>
</reference>
<evidence type="ECO:0000313" key="2">
    <source>
        <dbReference type="Proteomes" id="UP000789375"/>
    </source>
</evidence>
<sequence length="107" mass="12039">MIPFRPPNEKTRLEDEWRNCIGPLHLFPNSTPSPITTGCPCFSISTAAVNSLPETTEHPIEGVDDLYCIAKIFTCEERCKGLSLPYEKPCVIDCMEFCEIQAMNLQT</sequence>
<protein>
    <submittedName>
        <fullName evidence="1">180_t:CDS:1</fullName>
    </submittedName>
</protein>
<evidence type="ECO:0000313" key="1">
    <source>
        <dbReference type="EMBL" id="CAG8465154.1"/>
    </source>
</evidence>
<proteinExistence type="predicted"/>
<accession>A0A9N8VWF9</accession>
<dbReference type="Proteomes" id="UP000789375">
    <property type="component" value="Unassembled WGS sequence"/>
</dbReference>
<dbReference type="EMBL" id="CAJVPP010000284">
    <property type="protein sequence ID" value="CAG8465154.1"/>
    <property type="molecule type" value="Genomic_DNA"/>
</dbReference>
<dbReference type="AlphaFoldDB" id="A0A9N8VWF9"/>
<comment type="caution">
    <text evidence="1">The sequence shown here is derived from an EMBL/GenBank/DDBJ whole genome shotgun (WGS) entry which is preliminary data.</text>
</comment>
<name>A0A9N8VWF9_FUNMO</name>
<organism evidence="1 2">
    <name type="scientific">Funneliformis mosseae</name>
    <name type="common">Endomycorrhizal fungus</name>
    <name type="synonym">Glomus mosseae</name>
    <dbReference type="NCBI Taxonomy" id="27381"/>
    <lineage>
        <taxon>Eukaryota</taxon>
        <taxon>Fungi</taxon>
        <taxon>Fungi incertae sedis</taxon>
        <taxon>Mucoromycota</taxon>
        <taxon>Glomeromycotina</taxon>
        <taxon>Glomeromycetes</taxon>
        <taxon>Glomerales</taxon>
        <taxon>Glomeraceae</taxon>
        <taxon>Funneliformis</taxon>
    </lineage>
</organism>
<gene>
    <name evidence="1" type="ORF">FMOSSE_LOCUS2239</name>
</gene>
<keyword evidence="2" id="KW-1185">Reference proteome</keyword>